<protein>
    <recommendedName>
        <fullName evidence="2">Nephrocystin 3-like N-terminal domain-containing protein</fullName>
    </recommendedName>
</protein>
<dbReference type="InterPro" id="IPR056884">
    <property type="entry name" value="NPHP3-like_N"/>
</dbReference>
<reference evidence="3" key="1">
    <citation type="submission" date="2021-03" db="EMBL/GenBank/DDBJ databases">
        <title>Comparative genomics and phylogenomic investigation of the class Geoglossomycetes provide insights into ecological specialization and systematics.</title>
        <authorList>
            <person name="Melie T."/>
            <person name="Pirro S."/>
            <person name="Miller A.N."/>
            <person name="Quandt A."/>
        </authorList>
    </citation>
    <scope>NUCLEOTIDE SEQUENCE</scope>
    <source>
        <strain evidence="3">CAQ_001_2017</strain>
    </source>
</reference>
<dbReference type="Pfam" id="PF24883">
    <property type="entry name" value="NPHP3_N"/>
    <property type="match status" value="1"/>
</dbReference>
<dbReference type="PANTHER" id="PTHR10039">
    <property type="entry name" value="AMELOGENIN"/>
    <property type="match status" value="1"/>
</dbReference>
<evidence type="ECO:0000256" key="1">
    <source>
        <dbReference type="ARBA" id="ARBA00022737"/>
    </source>
</evidence>
<name>A0A9P8IGR2_9PEZI</name>
<keyword evidence="4" id="KW-1185">Reference proteome</keyword>
<comment type="caution">
    <text evidence="3">The sequence shown here is derived from an EMBL/GenBank/DDBJ whole genome shotgun (WGS) entry which is preliminary data.</text>
</comment>
<dbReference type="Gene3D" id="3.40.50.300">
    <property type="entry name" value="P-loop containing nucleotide triphosphate hydrolases"/>
    <property type="match status" value="1"/>
</dbReference>
<proteinExistence type="predicted"/>
<evidence type="ECO:0000313" key="3">
    <source>
        <dbReference type="EMBL" id="KAH0552981.1"/>
    </source>
</evidence>
<feature type="domain" description="Nephrocystin 3-like N-terminal" evidence="2">
    <location>
        <begin position="216"/>
        <end position="375"/>
    </location>
</feature>
<dbReference type="EMBL" id="JAGHQM010001665">
    <property type="protein sequence ID" value="KAH0552981.1"/>
    <property type="molecule type" value="Genomic_DNA"/>
</dbReference>
<evidence type="ECO:0000313" key="4">
    <source>
        <dbReference type="Proteomes" id="UP000750711"/>
    </source>
</evidence>
<keyword evidence="1" id="KW-0677">Repeat</keyword>
<gene>
    <name evidence="3" type="ORF">GP486_006821</name>
</gene>
<dbReference type="AlphaFoldDB" id="A0A9P8IGR2"/>
<dbReference type="Proteomes" id="UP000750711">
    <property type="component" value="Unassembled WGS sequence"/>
</dbReference>
<accession>A0A9P8IGR2</accession>
<dbReference type="SUPFAM" id="SSF52540">
    <property type="entry name" value="P-loop containing nucleoside triphosphate hydrolases"/>
    <property type="match status" value="1"/>
</dbReference>
<dbReference type="InterPro" id="IPR027417">
    <property type="entry name" value="P-loop_NTPase"/>
</dbReference>
<organism evidence="3 4">
    <name type="scientific">Trichoglossum hirsutum</name>
    <dbReference type="NCBI Taxonomy" id="265104"/>
    <lineage>
        <taxon>Eukaryota</taxon>
        <taxon>Fungi</taxon>
        <taxon>Dikarya</taxon>
        <taxon>Ascomycota</taxon>
        <taxon>Pezizomycotina</taxon>
        <taxon>Geoglossomycetes</taxon>
        <taxon>Geoglossales</taxon>
        <taxon>Geoglossaceae</taxon>
        <taxon>Trichoglossum</taxon>
    </lineage>
</organism>
<sequence length="714" mass="81016">MEALAVVGLVRNIVQFVDFSAKLISKSTELYESSEGALQENIDTETATNHLILLNSNLKDAATSTGDRVLETLCQSCIAAAKELLAALDKIKSKGENGRRESMRKALLSVWNKKDIEKLERRLAKIKEELNLHIVVDIRKQVSQFKLEQSRSLEDLSQTAKEIIDAIVQKQDVFREDHCEIIQRGLPNAAEAVFNSFERQHDPQCLPNTRVDILNEIREWADERHERHIFWLSGFAGTGKSTIARTIAREYYEQERLGASFFFSRGGGDVGHARKFVSSIALQLAYKSSFLRSCVCKAIEEHSGITSQALRDQWNQLVLRPLSKLNNTTYPSPLILVVDALDECDGDDDVKRILQLFSEAGSLKTVQLRIFVTSRPEIPIRHGFYHVPGAKHQDYILHNISPSIVDHDITIYFEYNFRIIRQERSLAGDWPGQQDIKCLVRNAGGLFIWAATAYRYISDGRYPARRLSTILQEGGSFTAPEKQLNKIYITVLKGSIDQDDDDQEAEELYDMLKVILGSLVILYSSLSTVSLAGLLHIPEVEVYQTLERLHAILDVPREQGGSVRLHHPSFRDFLLDKQRCSDENFWVDEKKAHGTLANNCIQFMSGKLRKDICGLHAPGALAKELKRDRIELYLPAELQYACQYWVQHFQKSEARLHDNGQIHIFLRQHLLHWFETLSLIGKISDGVTMVGTLESMLTVSGSINILCSSDLRLM</sequence>
<dbReference type="PANTHER" id="PTHR10039:SF16">
    <property type="entry name" value="GPI INOSITOL-DEACYLASE"/>
    <property type="match status" value="1"/>
</dbReference>
<evidence type="ECO:0000259" key="2">
    <source>
        <dbReference type="Pfam" id="PF24883"/>
    </source>
</evidence>